<proteinExistence type="inferred from homology"/>
<comment type="caution">
    <text evidence="3">The sequence shown here is derived from an EMBL/GenBank/DDBJ whole genome shotgun (WGS) entry which is preliminary data.</text>
</comment>
<dbReference type="AlphaFoldDB" id="A0A9W6KL36"/>
<dbReference type="Pfam" id="PF01636">
    <property type="entry name" value="APH"/>
    <property type="match status" value="1"/>
</dbReference>
<dbReference type="PANTHER" id="PTHR21064:SF6">
    <property type="entry name" value="AMINOGLYCOSIDE PHOSPHOTRANSFERASE DOMAIN-CONTAINING PROTEIN"/>
    <property type="match status" value="1"/>
</dbReference>
<dbReference type="SUPFAM" id="SSF56112">
    <property type="entry name" value="Protein kinase-like (PK-like)"/>
    <property type="match status" value="1"/>
</dbReference>
<dbReference type="RefSeq" id="WP_271189447.1">
    <property type="nucleotide sequence ID" value="NZ_BSFP01000026.1"/>
</dbReference>
<dbReference type="EMBL" id="BSFP01000026">
    <property type="protein sequence ID" value="GLL02835.1"/>
    <property type="molecule type" value="Genomic_DNA"/>
</dbReference>
<gene>
    <name evidence="3" type="ORF">GCM10017581_045770</name>
</gene>
<reference evidence="3" key="1">
    <citation type="journal article" date="2014" name="Int. J. Syst. Evol. Microbiol.">
        <title>Complete genome sequence of Corynebacterium casei LMG S-19264T (=DSM 44701T), isolated from a smear-ripened cheese.</title>
        <authorList>
            <consortium name="US DOE Joint Genome Institute (JGI-PGF)"/>
            <person name="Walter F."/>
            <person name="Albersmeier A."/>
            <person name="Kalinowski J."/>
            <person name="Ruckert C."/>
        </authorList>
    </citation>
    <scope>NUCLEOTIDE SEQUENCE</scope>
    <source>
        <strain evidence="3">VKM Ac-1321</strain>
    </source>
</reference>
<dbReference type="PANTHER" id="PTHR21064">
    <property type="entry name" value="AMINOGLYCOSIDE PHOSPHOTRANSFERASE DOMAIN-CONTAINING PROTEIN-RELATED"/>
    <property type="match status" value="1"/>
</dbReference>
<evidence type="ECO:0000259" key="2">
    <source>
        <dbReference type="Pfam" id="PF01636"/>
    </source>
</evidence>
<dbReference type="Gene3D" id="3.90.1200.10">
    <property type="match status" value="1"/>
</dbReference>
<keyword evidence="4" id="KW-1185">Reference proteome</keyword>
<dbReference type="InterPro" id="IPR050249">
    <property type="entry name" value="Pseudomonas-type_ThrB"/>
</dbReference>
<evidence type="ECO:0000256" key="1">
    <source>
        <dbReference type="ARBA" id="ARBA00038240"/>
    </source>
</evidence>
<dbReference type="Proteomes" id="UP001143480">
    <property type="component" value="Unassembled WGS sequence"/>
</dbReference>
<accession>A0A9W6KL36</accession>
<organism evidence="3 4">
    <name type="scientific">Dactylosporangium matsuzakiense</name>
    <dbReference type="NCBI Taxonomy" id="53360"/>
    <lineage>
        <taxon>Bacteria</taxon>
        <taxon>Bacillati</taxon>
        <taxon>Actinomycetota</taxon>
        <taxon>Actinomycetes</taxon>
        <taxon>Micromonosporales</taxon>
        <taxon>Micromonosporaceae</taxon>
        <taxon>Dactylosporangium</taxon>
    </lineage>
</organism>
<dbReference type="InterPro" id="IPR011009">
    <property type="entry name" value="Kinase-like_dom_sf"/>
</dbReference>
<sequence length="322" mass="35733">MTPLAVAQAALRHYPVDPSATLTMLNISENATYAVDDPVARRRTVLRVHRTGYHSLESIESELAWLDALRTDAGVRTPQVLPSVYGKRVVSIADGAAEPRRVVLFEHLPGTEPPDDDLERAFGVLGGLTARMHEHALRWRRPPRFTRFAWDYDGALGADARWGRWQDGMGVGPAERRLLGRLDATLRHRLEAFGTGPDRYGLIHADLRLANLLVDDSGTFVIDFDDCGLGWFLYDLGAALSFIEDDPRVPALIAAWVDGYRSERPLSAAEEAEIPTFVLMRRLLLVAWIGSHADTDLARGMGEQFTAGTCTLAERYLSDCLL</sequence>
<evidence type="ECO:0000313" key="4">
    <source>
        <dbReference type="Proteomes" id="UP001143480"/>
    </source>
</evidence>
<protein>
    <submittedName>
        <fullName evidence="3">Aminoglycoside phosphotransferase</fullName>
    </submittedName>
</protein>
<feature type="domain" description="Aminoglycoside phosphotransferase" evidence="2">
    <location>
        <begin position="29"/>
        <end position="265"/>
    </location>
</feature>
<dbReference type="InterPro" id="IPR002575">
    <property type="entry name" value="Aminoglycoside_PTrfase"/>
</dbReference>
<comment type="similarity">
    <text evidence="1">Belongs to the pseudomonas-type ThrB family.</text>
</comment>
<evidence type="ECO:0000313" key="3">
    <source>
        <dbReference type="EMBL" id="GLL02835.1"/>
    </source>
</evidence>
<dbReference type="GO" id="GO:0019202">
    <property type="term" value="F:amino acid kinase activity"/>
    <property type="evidence" value="ECO:0007669"/>
    <property type="project" value="TreeGrafter"/>
</dbReference>
<reference evidence="3" key="2">
    <citation type="submission" date="2023-01" db="EMBL/GenBank/DDBJ databases">
        <authorList>
            <person name="Sun Q."/>
            <person name="Evtushenko L."/>
        </authorList>
    </citation>
    <scope>NUCLEOTIDE SEQUENCE</scope>
    <source>
        <strain evidence="3">VKM Ac-1321</strain>
    </source>
</reference>
<name>A0A9W6KL36_9ACTN</name>